<dbReference type="AlphaFoldDB" id="C1FD54"/>
<keyword evidence="9" id="KW-1185">Reference proteome</keyword>
<feature type="transmembrane region" description="Helical" evidence="7">
    <location>
        <begin position="697"/>
        <end position="721"/>
    </location>
</feature>
<evidence type="ECO:0000256" key="7">
    <source>
        <dbReference type="SAM" id="Phobius"/>
    </source>
</evidence>
<dbReference type="STRING" id="296587.C1FD54"/>
<keyword evidence="4 7" id="KW-1133">Transmembrane helix</keyword>
<dbReference type="OrthoDB" id="18585at2759"/>
<dbReference type="GO" id="GO:0005737">
    <property type="term" value="C:cytoplasm"/>
    <property type="evidence" value="ECO:0007669"/>
    <property type="project" value="TreeGrafter"/>
</dbReference>
<dbReference type="EMBL" id="CP001574">
    <property type="protein sequence ID" value="ACO68725.1"/>
    <property type="molecule type" value="Genomic_DNA"/>
</dbReference>
<dbReference type="GO" id="GO:0005044">
    <property type="term" value="F:scavenger receptor activity"/>
    <property type="evidence" value="ECO:0007669"/>
    <property type="project" value="TreeGrafter"/>
</dbReference>
<dbReference type="Pfam" id="PF01130">
    <property type="entry name" value="CD36"/>
    <property type="match status" value="2"/>
</dbReference>
<dbReference type="PANTHER" id="PTHR11923:SF51">
    <property type="entry name" value="LYSOSOME MEMBRANE PROTEIN 2"/>
    <property type="match status" value="1"/>
</dbReference>
<evidence type="ECO:0000256" key="1">
    <source>
        <dbReference type="ARBA" id="ARBA00004370"/>
    </source>
</evidence>
<dbReference type="GeneID" id="8250391"/>
<reference evidence="8 9" key="1">
    <citation type="journal article" date="2009" name="Science">
        <title>Green evolution and dynamic adaptations revealed by genomes of the marine picoeukaryotes Micromonas.</title>
        <authorList>
            <person name="Worden A.Z."/>
            <person name="Lee J.H."/>
            <person name="Mock T."/>
            <person name="Rouze P."/>
            <person name="Simmons M.P."/>
            <person name="Aerts A.L."/>
            <person name="Allen A.E."/>
            <person name="Cuvelier M.L."/>
            <person name="Derelle E."/>
            <person name="Everett M.V."/>
            <person name="Foulon E."/>
            <person name="Grimwood J."/>
            <person name="Gundlach H."/>
            <person name="Henrissat B."/>
            <person name="Napoli C."/>
            <person name="McDonald S.M."/>
            <person name="Parker M.S."/>
            <person name="Rombauts S."/>
            <person name="Salamov A."/>
            <person name="Von Dassow P."/>
            <person name="Badger J.H."/>
            <person name="Coutinho P.M."/>
            <person name="Demir E."/>
            <person name="Dubchak I."/>
            <person name="Gentemann C."/>
            <person name="Eikrem W."/>
            <person name="Gready J.E."/>
            <person name="John U."/>
            <person name="Lanier W."/>
            <person name="Lindquist E.A."/>
            <person name="Lucas S."/>
            <person name="Mayer K.F."/>
            <person name="Moreau H."/>
            <person name="Not F."/>
            <person name="Otillar R."/>
            <person name="Panaud O."/>
            <person name="Pangilinan J."/>
            <person name="Paulsen I."/>
            <person name="Piegu B."/>
            <person name="Poliakov A."/>
            <person name="Robbens S."/>
            <person name="Schmutz J."/>
            <person name="Toulza E."/>
            <person name="Wyss T."/>
            <person name="Zelensky A."/>
            <person name="Zhou K."/>
            <person name="Armbrust E.V."/>
            <person name="Bhattacharya D."/>
            <person name="Goodenough U.W."/>
            <person name="Van de Peer Y."/>
            <person name="Grigoriev I.V."/>
        </authorList>
    </citation>
    <scope>NUCLEOTIDE SEQUENCE [LARGE SCALE GENOMIC DNA]</scope>
    <source>
        <strain evidence="9">RCC299 / NOUM17</strain>
    </source>
</reference>
<evidence type="ECO:0000256" key="2">
    <source>
        <dbReference type="ARBA" id="ARBA00010532"/>
    </source>
</evidence>
<evidence type="ECO:0000256" key="3">
    <source>
        <dbReference type="ARBA" id="ARBA00022692"/>
    </source>
</evidence>
<evidence type="ECO:0000256" key="6">
    <source>
        <dbReference type="ARBA" id="ARBA00023180"/>
    </source>
</evidence>
<organism evidence="8 9">
    <name type="scientific">Micromonas commoda (strain RCC299 / NOUM17 / CCMP2709)</name>
    <name type="common">Picoplanktonic green alga</name>
    <dbReference type="NCBI Taxonomy" id="296587"/>
    <lineage>
        <taxon>Eukaryota</taxon>
        <taxon>Viridiplantae</taxon>
        <taxon>Chlorophyta</taxon>
        <taxon>Mamiellophyceae</taxon>
        <taxon>Mamiellales</taxon>
        <taxon>Mamiellaceae</taxon>
        <taxon>Micromonas</taxon>
    </lineage>
</organism>
<dbReference type="OMA" id="CENEVEW"/>
<evidence type="ECO:0000256" key="4">
    <source>
        <dbReference type="ARBA" id="ARBA00022989"/>
    </source>
</evidence>
<dbReference type="KEGG" id="mis:MICPUN_113184"/>
<protein>
    <submittedName>
        <fullName evidence="8">Prasinophyte-specific protein</fullName>
    </submittedName>
</protein>
<evidence type="ECO:0000313" key="9">
    <source>
        <dbReference type="Proteomes" id="UP000002009"/>
    </source>
</evidence>
<dbReference type="InParanoid" id="C1FD54"/>
<dbReference type="eggNOG" id="ENOG502SEF3">
    <property type="taxonomic scope" value="Eukaryota"/>
</dbReference>
<accession>C1FD54</accession>
<dbReference type="RefSeq" id="XP_002507467.1">
    <property type="nucleotide sequence ID" value="XM_002507421.1"/>
</dbReference>
<name>C1FD54_MICCC</name>
<comment type="similarity">
    <text evidence="2">Belongs to the CD36 family.</text>
</comment>
<dbReference type="InterPro" id="IPR002159">
    <property type="entry name" value="CD36_fam"/>
</dbReference>
<evidence type="ECO:0000313" key="8">
    <source>
        <dbReference type="EMBL" id="ACO68725.1"/>
    </source>
</evidence>
<dbReference type="Proteomes" id="UP000002009">
    <property type="component" value="Chromosome 1"/>
</dbReference>
<sequence length="812" mass="90516">MSSAWMSRCVTTFTMCARPFPVNVSVRKQPMSSSVEPSWRHIRILPACILFWGAILAISVTMAVTYLPERMKGSAYVLDPNQDMCYAGNVTICDTHAVSRFFFWNLTNPLEVLAGTQPPELKEVGPFVMQGGKEKKSEVTFSGNGDSVVSFIATSYASWDPTSFCETCDLNDKIISFNPGYYALIRKFGSEANFVHSLTAKVVATLVDRISEVFRSFVEQGIAPKHIEEAVHAGRNAVHAMAVAQWGNASPLQGASVADYAPDLWPHGKPEFASYASGLTAGDGDTVGLDPSEANVVYRILTEDPTGISVLHMLARSTLKLAEDLSVSETKAELIRGYIGVHLRKGYNLNAVESMVGPFLGPESSGIFVRRTVEQWLMGYFDPLLSPRYRTSDPRYLSRFITKNFLATDLQPETYVERVPDDSIPRDQWPSVGATPWVLATGMDNPSRTLDVLESTLGDVTVPNGTYTYTSTGRSIKITGKKVANAVYPEVKRKGLNAETVAWFDFGNSLDLARPVRLKYADEYEEVHSDVKFHKFQVHPDELIPCPTSRKNCDYNSRYHGAWDLTDHRMVPMTFTMPHGHRADPRMFGFINISDHACPFRPDAKAHEMEWDVLEQTGNVVGMKLRYQNNFEIKRTDVFYPNLWKPDPISPADISAREGTLRDGIYLPIAWVDVSWRVPASKVADIARAIADVKGAILLYALGIPPICFLLISYSVIVLYIRRQIRRGKSDCNAGRRANASESFVTICSENVSSPSTDIERSDAELARVPKSFSTQRKTLFEAPSWSGMESDEESDKAPTILVNLRDMQKSY</sequence>
<evidence type="ECO:0000256" key="5">
    <source>
        <dbReference type="ARBA" id="ARBA00023136"/>
    </source>
</evidence>
<feature type="transmembrane region" description="Helical" evidence="7">
    <location>
        <begin position="44"/>
        <end position="67"/>
    </location>
</feature>
<dbReference type="PANTHER" id="PTHR11923">
    <property type="entry name" value="SCAVENGER RECEPTOR CLASS B TYPE-1 SR-B1"/>
    <property type="match status" value="1"/>
</dbReference>
<comment type="subcellular location">
    <subcellularLocation>
        <location evidence="1">Membrane</location>
    </subcellularLocation>
</comment>
<gene>
    <name evidence="8" type="primary">PSP2</name>
    <name evidence="8" type="ORF">MICPUN_113184</name>
</gene>
<keyword evidence="3 7" id="KW-0812">Transmembrane</keyword>
<keyword evidence="6" id="KW-0325">Glycoprotein</keyword>
<proteinExistence type="inferred from homology"/>
<dbReference type="GO" id="GO:0016020">
    <property type="term" value="C:membrane"/>
    <property type="evidence" value="ECO:0007669"/>
    <property type="project" value="UniProtKB-SubCell"/>
</dbReference>
<keyword evidence="5 7" id="KW-0472">Membrane</keyword>